<proteinExistence type="predicted"/>
<dbReference type="PANTHER" id="PTHR10424">
    <property type="entry name" value="VIRAL ENVELOPE PROTEIN"/>
    <property type="match status" value="1"/>
</dbReference>
<dbReference type="Pfam" id="PF00429">
    <property type="entry name" value="TLV_coat"/>
    <property type="match status" value="1"/>
</dbReference>
<organism evidence="1 2">
    <name type="scientific">Gadus morhua</name>
    <name type="common">Atlantic cod</name>
    <dbReference type="NCBI Taxonomy" id="8049"/>
    <lineage>
        <taxon>Eukaryota</taxon>
        <taxon>Metazoa</taxon>
        <taxon>Chordata</taxon>
        <taxon>Craniata</taxon>
        <taxon>Vertebrata</taxon>
        <taxon>Euteleostomi</taxon>
        <taxon>Actinopterygii</taxon>
        <taxon>Neopterygii</taxon>
        <taxon>Teleostei</taxon>
        <taxon>Neoteleostei</taxon>
        <taxon>Acanthomorphata</taxon>
        <taxon>Zeiogadaria</taxon>
        <taxon>Gadariae</taxon>
        <taxon>Gadiformes</taxon>
        <taxon>Gadoidei</taxon>
        <taxon>Gadidae</taxon>
        <taxon>Gadus</taxon>
    </lineage>
</organism>
<reference evidence="1" key="1">
    <citation type="submission" date="2025-08" db="UniProtKB">
        <authorList>
            <consortium name="Ensembl"/>
        </authorList>
    </citation>
    <scope>IDENTIFICATION</scope>
</reference>
<dbReference type="GeneTree" id="ENSGT01120000274522"/>
<reference evidence="1" key="2">
    <citation type="submission" date="2025-09" db="UniProtKB">
        <authorList>
            <consortium name="Ensembl"/>
        </authorList>
    </citation>
    <scope>IDENTIFICATION</scope>
</reference>
<name>A0A8C5FH13_GADMO</name>
<evidence type="ECO:0000313" key="1">
    <source>
        <dbReference type="Ensembl" id="ENSGMOP00000036212.1"/>
    </source>
</evidence>
<dbReference type="InterPro" id="IPR018154">
    <property type="entry name" value="TLV/ENV_coat_polyprotein"/>
</dbReference>
<protein>
    <submittedName>
        <fullName evidence="1">Uncharacterized protein</fullName>
    </submittedName>
</protein>
<evidence type="ECO:0000313" key="2">
    <source>
        <dbReference type="Proteomes" id="UP000694546"/>
    </source>
</evidence>
<accession>A0A8C5FH13</accession>
<dbReference type="OMA" id="LECCITI"/>
<sequence length="95" mass="10386">MWNQTPLCIIRITLDGRTNLTTNSITLINTQLSSTRLMVLQNRAALDYLLAAVGGTCKVVGPKCCTDITDVSANLTQMPLQISVLSQSWQISSLF</sequence>
<dbReference type="Proteomes" id="UP000694546">
    <property type="component" value="Chromosome 11"/>
</dbReference>
<dbReference type="Ensembl" id="ENSGMOT00000027536.1">
    <property type="protein sequence ID" value="ENSGMOP00000036212.1"/>
    <property type="gene ID" value="ENSGMOG00000023142.1"/>
</dbReference>
<dbReference type="Gene3D" id="1.10.287.210">
    <property type="match status" value="1"/>
</dbReference>
<dbReference type="SUPFAM" id="SSF58069">
    <property type="entry name" value="Virus ectodomain"/>
    <property type="match status" value="1"/>
</dbReference>
<dbReference type="AlphaFoldDB" id="A0A8C5FH13"/>
<keyword evidence="2" id="KW-1185">Reference proteome</keyword>